<sequence>MQSPDIFAIASAFIMHSGARHVSFDLTDVQKKLLSHPLSKFVILFAMFYVSTRSLYWSLLLLLFYFILIKMLLNEAHPFNVIPHSFLVSEGYLNDKKQNPSDLYLNNIQNI</sequence>
<keyword evidence="1" id="KW-1133">Transmembrane helix</keyword>
<protein>
    <submittedName>
        <fullName evidence="2">Uncharacterized protein</fullName>
    </submittedName>
</protein>
<accession>A0A6C0KV17</accession>
<keyword evidence="1" id="KW-0472">Membrane</keyword>
<evidence type="ECO:0000256" key="1">
    <source>
        <dbReference type="SAM" id="Phobius"/>
    </source>
</evidence>
<dbReference type="EMBL" id="MN740978">
    <property type="protein sequence ID" value="QHU21071.1"/>
    <property type="molecule type" value="Genomic_DNA"/>
</dbReference>
<proteinExistence type="predicted"/>
<dbReference type="AlphaFoldDB" id="A0A6C0KV17"/>
<organism evidence="2">
    <name type="scientific">viral metagenome</name>
    <dbReference type="NCBI Taxonomy" id="1070528"/>
    <lineage>
        <taxon>unclassified sequences</taxon>
        <taxon>metagenomes</taxon>
        <taxon>organismal metagenomes</taxon>
    </lineage>
</organism>
<name>A0A6C0KV17_9ZZZZ</name>
<feature type="transmembrane region" description="Helical" evidence="1">
    <location>
        <begin position="43"/>
        <end position="68"/>
    </location>
</feature>
<keyword evidence="1" id="KW-0812">Transmembrane</keyword>
<evidence type="ECO:0000313" key="2">
    <source>
        <dbReference type="EMBL" id="QHU21071.1"/>
    </source>
</evidence>
<reference evidence="2" key="1">
    <citation type="journal article" date="2020" name="Nature">
        <title>Giant virus diversity and host interactions through global metagenomics.</title>
        <authorList>
            <person name="Schulz F."/>
            <person name="Roux S."/>
            <person name="Paez-Espino D."/>
            <person name="Jungbluth S."/>
            <person name="Walsh D.A."/>
            <person name="Denef V.J."/>
            <person name="McMahon K.D."/>
            <person name="Konstantinidis K.T."/>
            <person name="Eloe-Fadrosh E.A."/>
            <person name="Kyrpides N.C."/>
            <person name="Woyke T."/>
        </authorList>
    </citation>
    <scope>NUCLEOTIDE SEQUENCE</scope>
    <source>
        <strain evidence="2">GVMAG-S-3300013094-100</strain>
    </source>
</reference>